<keyword evidence="2" id="KW-0560">Oxidoreductase</keyword>
<dbReference type="PANTHER" id="PTHR43656">
    <property type="entry name" value="BINDING OXIDOREDUCTASE, PUTATIVE (AFU_ORTHOLOGUE AFUA_2G08260)-RELATED"/>
    <property type="match status" value="1"/>
</dbReference>
<name>A0A7C5QZP2_9PROT</name>
<evidence type="ECO:0000259" key="3">
    <source>
        <dbReference type="Pfam" id="PF00724"/>
    </source>
</evidence>
<dbReference type="Pfam" id="PF00724">
    <property type="entry name" value="Oxidored_FMN"/>
    <property type="match status" value="1"/>
</dbReference>
<comment type="caution">
    <text evidence="4">The sequence shown here is derived from an EMBL/GenBank/DDBJ whole genome shotgun (WGS) entry which is preliminary data.</text>
</comment>
<evidence type="ECO:0000256" key="2">
    <source>
        <dbReference type="ARBA" id="ARBA00023002"/>
    </source>
</evidence>
<dbReference type="PANTHER" id="PTHR43656:SF2">
    <property type="entry name" value="BINDING OXIDOREDUCTASE, PUTATIVE (AFU_ORTHOLOGUE AFUA_2G08260)-RELATED"/>
    <property type="match status" value="1"/>
</dbReference>
<protein>
    <submittedName>
        <fullName evidence="4">NADH:flavin oxidoreductase/NADH oxidase family protein</fullName>
    </submittedName>
</protein>
<dbReference type="Proteomes" id="UP000885830">
    <property type="component" value="Unassembled WGS sequence"/>
</dbReference>
<dbReference type="GO" id="GO:0010181">
    <property type="term" value="F:FMN binding"/>
    <property type="evidence" value="ECO:0007669"/>
    <property type="project" value="InterPro"/>
</dbReference>
<keyword evidence="1" id="KW-0285">Flavoprotein</keyword>
<dbReference type="Gene3D" id="3.20.20.70">
    <property type="entry name" value="Aldolase class I"/>
    <property type="match status" value="1"/>
</dbReference>
<dbReference type="GO" id="GO:0016491">
    <property type="term" value="F:oxidoreductase activity"/>
    <property type="evidence" value="ECO:0007669"/>
    <property type="project" value="UniProtKB-KW"/>
</dbReference>
<evidence type="ECO:0000256" key="1">
    <source>
        <dbReference type="ARBA" id="ARBA00022630"/>
    </source>
</evidence>
<dbReference type="SUPFAM" id="SSF51395">
    <property type="entry name" value="FMN-linked oxidoreductases"/>
    <property type="match status" value="1"/>
</dbReference>
<sequence>MTDLFSPLRLPNGASIPNRIGKAAMEENLADAGQIPGDKLLRLYQAWAEGGTGLIITGNVMVAPDALTGPGAVVLQAGTFGTAGVKERFQKWAQIAKSGGGHFVMQISHPGRQVFAGQGQQPVSASATKVSLPGFEKMFDTAHALSTDEIKTIIARFATTAKLAEDSGFDGVQIHAAHGYLVSQFLSPLTNLREDEWGGSLKNRARFLLEIVRAVRNEVSNSFSVMIKLNSADFQRGGFDQEDAKQVVKWLNAEKIDVIELSGGSYESPAMQGRTSDASSTLKREMYFIDFAQDIAEIANMPLMVTGGVTKKSTALMALETNSVDMIGIARALAYAPHLPQEWAKDENTSIVWPSVDWKNKMLAALAVMAMTKAQIHRLAAGKAPKANINPALALIKDRIRIKSLTKRYKKWRTE</sequence>
<accession>A0A7C5QZP2</accession>
<proteinExistence type="predicted"/>
<dbReference type="InterPro" id="IPR001155">
    <property type="entry name" value="OxRdtase_FMN_N"/>
</dbReference>
<dbReference type="AlphaFoldDB" id="A0A7C5QZP2"/>
<evidence type="ECO:0000313" key="4">
    <source>
        <dbReference type="EMBL" id="HHL42143.1"/>
    </source>
</evidence>
<reference evidence="4" key="1">
    <citation type="journal article" date="2020" name="mSystems">
        <title>Genome- and Community-Level Interaction Insights into Carbon Utilization and Element Cycling Functions of Hydrothermarchaeota in Hydrothermal Sediment.</title>
        <authorList>
            <person name="Zhou Z."/>
            <person name="Liu Y."/>
            <person name="Xu W."/>
            <person name="Pan J."/>
            <person name="Luo Z.H."/>
            <person name="Li M."/>
        </authorList>
    </citation>
    <scope>NUCLEOTIDE SEQUENCE [LARGE SCALE GENOMIC DNA]</scope>
    <source>
        <strain evidence="4">HyVt-485</strain>
    </source>
</reference>
<gene>
    <name evidence="4" type="ORF">ENJ42_00865</name>
</gene>
<feature type="domain" description="NADH:flavin oxidoreductase/NADH oxidase N-terminal" evidence="3">
    <location>
        <begin position="3"/>
        <end position="346"/>
    </location>
</feature>
<dbReference type="EMBL" id="DRMJ01000041">
    <property type="protein sequence ID" value="HHL42143.1"/>
    <property type="molecule type" value="Genomic_DNA"/>
</dbReference>
<dbReference type="InterPro" id="IPR051799">
    <property type="entry name" value="NADH_flavin_oxidoreductase"/>
</dbReference>
<dbReference type="CDD" id="cd04733">
    <property type="entry name" value="OYE_like_2_FMN"/>
    <property type="match status" value="1"/>
</dbReference>
<organism evidence="4">
    <name type="scientific">Hellea balneolensis</name>
    <dbReference type="NCBI Taxonomy" id="287478"/>
    <lineage>
        <taxon>Bacteria</taxon>
        <taxon>Pseudomonadati</taxon>
        <taxon>Pseudomonadota</taxon>
        <taxon>Alphaproteobacteria</taxon>
        <taxon>Maricaulales</taxon>
        <taxon>Robiginitomaculaceae</taxon>
        <taxon>Hellea</taxon>
    </lineage>
</organism>
<dbReference type="InterPro" id="IPR013785">
    <property type="entry name" value="Aldolase_TIM"/>
</dbReference>